<reference evidence="2" key="2">
    <citation type="submission" date="2020-10" db="EMBL/GenBank/DDBJ databases">
        <authorList>
            <person name="Scholz U."/>
            <person name="Mascher M."/>
            <person name="Fiebig A."/>
        </authorList>
    </citation>
    <scope>NUCLEOTIDE SEQUENCE [LARGE SCALE GENOMIC DNA]</scope>
    <source>
        <strain evidence="2">cv. Morex</strain>
    </source>
</reference>
<dbReference type="Gramene" id="HORVU.MOREX.r2.5HG0445930.1">
    <property type="protein sequence ID" value="HORVU.MOREX.r2.5HG0445930.1"/>
    <property type="gene ID" value="HORVU.MOREX.r2.5HG0445930"/>
</dbReference>
<dbReference type="PANTHER" id="PTHR34145:SF57">
    <property type="entry name" value="F-BOX DOMAIN-CONTAINING PROTEIN"/>
    <property type="match status" value="1"/>
</dbReference>
<evidence type="ECO:0000313" key="3">
    <source>
        <dbReference type="Proteomes" id="UP000011116"/>
    </source>
</evidence>
<organism evidence="2 3">
    <name type="scientific">Hordeum vulgare subsp. vulgare</name>
    <name type="common">Domesticated barley</name>
    <dbReference type="NCBI Taxonomy" id="112509"/>
    <lineage>
        <taxon>Eukaryota</taxon>
        <taxon>Viridiplantae</taxon>
        <taxon>Streptophyta</taxon>
        <taxon>Embryophyta</taxon>
        <taxon>Tracheophyta</taxon>
        <taxon>Spermatophyta</taxon>
        <taxon>Magnoliopsida</taxon>
        <taxon>Liliopsida</taxon>
        <taxon>Poales</taxon>
        <taxon>Poaceae</taxon>
        <taxon>BOP clade</taxon>
        <taxon>Pooideae</taxon>
        <taxon>Triticodae</taxon>
        <taxon>Triticeae</taxon>
        <taxon>Hordeinae</taxon>
        <taxon>Hordeum</taxon>
    </lineage>
</organism>
<reference evidence="2" key="3">
    <citation type="submission" date="2022-01" db="UniProtKB">
        <authorList>
            <consortium name="EnsemblPlants"/>
        </authorList>
    </citation>
    <scope>IDENTIFICATION</scope>
    <source>
        <strain evidence="2">subsp. vulgare</strain>
    </source>
</reference>
<dbReference type="InterPro" id="IPR053772">
    <property type="entry name" value="At1g61320/At1g61330-like"/>
</dbReference>
<dbReference type="Pfam" id="PF23622">
    <property type="entry name" value="LRR_At1g61320_AtMIF1"/>
    <property type="match status" value="1"/>
</dbReference>
<reference evidence="3" key="1">
    <citation type="journal article" date="2012" name="Nature">
        <title>A physical, genetic and functional sequence assembly of the barley genome.</title>
        <authorList>
            <consortium name="The International Barley Genome Sequencing Consortium"/>
            <person name="Mayer K.F."/>
            <person name="Waugh R."/>
            <person name="Brown J.W."/>
            <person name="Schulman A."/>
            <person name="Langridge P."/>
            <person name="Platzer M."/>
            <person name="Fincher G.B."/>
            <person name="Muehlbauer G.J."/>
            <person name="Sato K."/>
            <person name="Close T.J."/>
            <person name="Wise R.P."/>
            <person name="Stein N."/>
        </authorList>
    </citation>
    <scope>NUCLEOTIDE SEQUENCE [LARGE SCALE GENOMIC DNA]</scope>
    <source>
        <strain evidence="3">cv. Morex</strain>
    </source>
</reference>
<dbReference type="InterPro" id="IPR055357">
    <property type="entry name" value="LRR_At1g61320_AtMIF1"/>
</dbReference>
<dbReference type="Proteomes" id="UP000011116">
    <property type="component" value="Chromosome 5H"/>
</dbReference>
<dbReference type="Gramene" id="HORVU.MOREX.r3.5HG0535970.1">
    <property type="protein sequence ID" value="HORVU.MOREX.r3.5HG0535970.1"/>
    <property type="gene ID" value="HORVU.MOREX.r3.5HG0535970"/>
</dbReference>
<proteinExistence type="predicted"/>
<keyword evidence="3" id="KW-1185">Reference proteome</keyword>
<evidence type="ECO:0000259" key="1">
    <source>
        <dbReference type="Pfam" id="PF23622"/>
    </source>
</evidence>
<accession>A0A8I6YN09</accession>
<feature type="domain" description="At1g61320/AtMIF1 LRR" evidence="1">
    <location>
        <begin position="6"/>
        <end position="118"/>
    </location>
</feature>
<sequence>MHHGCEFSQMRYLQLRLVYVEEFDTLSLISFMRCAPFIQKLELQFCFPGYVRLAQELEPIRKLPEHPFNNLKSLHVTGFKACIGQVELLSHMVENAPALEVLSIDNSDKYSLEGREKNGKTGVDLVHRIVS</sequence>
<name>A0A8I6YN09_HORVV</name>
<dbReference type="PANTHER" id="PTHR34145">
    <property type="entry name" value="OS02G0105600 PROTEIN"/>
    <property type="match status" value="1"/>
</dbReference>
<dbReference type="SUPFAM" id="SSF52047">
    <property type="entry name" value="RNI-like"/>
    <property type="match status" value="1"/>
</dbReference>
<protein>
    <recommendedName>
        <fullName evidence="1">At1g61320/AtMIF1 LRR domain-containing protein</fullName>
    </recommendedName>
</protein>
<dbReference type="AlphaFoldDB" id="A0A8I6YN09"/>
<dbReference type="OMA" id="CAPLYLG"/>
<evidence type="ECO:0000313" key="2">
    <source>
        <dbReference type="EnsemblPlants" id="HORVU.MOREX.r3.5HG0535970.1"/>
    </source>
</evidence>
<dbReference type="EnsemblPlants" id="HORVU.MOREX.r3.5HG0535970.1">
    <property type="protein sequence ID" value="HORVU.MOREX.r3.5HG0535970.1"/>
    <property type="gene ID" value="HORVU.MOREX.r3.5HG0535970"/>
</dbReference>